<evidence type="ECO:0000313" key="2">
    <source>
        <dbReference type="EMBL" id="GAA0207855.1"/>
    </source>
</evidence>
<evidence type="ECO:0000256" key="1">
    <source>
        <dbReference type="SAM" id="MobiDB-lite"/>
    </source>
</evidence>
<dbReference type="Proteomes" id="UP001500416">
    <property type="component" value="Unassembled WGS sequence"/>
</dbReference>
<sequence length="151" mass="17326">MATWEDVRRLALALPETTERPSYDGLPAWRVKDKLFVWDRPLRKRDREDLGESAPDGPILGASVPDLGVKEALIADARPSTSRSRTWTATRRSWFAWTASRWTSWRSWSPRRGCAKRPNAWRRSTAARSRERERAAGSPGHQSLFCQPVPR</sequence>
<gene>
    <name evidence="2" type="ORF">GCM10010492_01810</name>
</gene>
<evidence type="ECO:0000313" key="3">
    <source>
        <dbReference type="Proteomes" id="UP001500416"/>
    </source>
</evidence>
<protein>
    <submittedName>
        <fullName evidence="2">Uncharacterized protein</fullName>
    </submittedName>
</protein>
<dbReference type="RefSeq" id="WP_343931598.1">
    <property type="nucleotide sequence ID" value="NZ_BAAABU010000001.1"/>
</dbReference>
<name>A0ABP3CJU4_9PSEU</name>
<reference evidence="3" key="1">
    <citation type="journal article" date="2019" name="Int. J. Syst. Evol. Microbiol.">
        <title>The Global Catalogue of Microorganisms (GCM) 10K type strain sequencing project: providing services to taxonomists for standard genome sequencing and annotation.</title>
        <authorList>
            <consortium name="The Broad Institute Genomics Platform"/>
            <consortium name="The Broad Institute Genome Sequencing Center for Infectious Disease"/>
            <person name="Wu L."/>
            <person name="Ma J."/>
        </authorList>
    </citation>
    <scope>NUCLEOTIDE SEQUENCE [LARGE SCALE GENOMIC DNA]</scope>
    <source>
        <strain evidence="3">JCM 3380</strain>
    </source>
</reference>
<keyword evidence="3" id="KW-1185">Reference proteome</keyword>
<proteinExistence type="predicted"/>
<feature type="region of interest" description="Disordered" evidence="1">
    <location>
        <begin position="107"/>
        <end position="151"/>
    </location>
</feature>
<accession>A0ABP3CJU4</accession>
<organism evidence="2 3">
    <name type="scientific">Saccharothrix mutabilis subsp. mutabilis</name>
    <dbReference type="NCBI Taxonomy" id="66855"/>
    <lineage>
        <taxon>Bacteria</taxon>
        <taxon>Bacillati</taxon>
        <taxon>Actinomycetota</taxon>
        <taxon>Actinomycetes</taxon>
        <taxon>Pseudonocardiales</taxon>
        <taxon>Pseudonocardiaceae</taxon>
        <taxon>Saccharothrix</taxon>
    </lineage>
</organism>
<dbReference type="EMBL" id="BAAABU010000001">
    <property type="protein sequence ID" value="GAA0207855.1"/>
    <property type="molecule type" value="Genomic_DNA"/>
</dbReference>
<comment type="caution">
    <text evidence="2">The sequence shown here is derived from an EMBL/GenBank/DDBJ whole genome shotgun (WGS) entry which is preliminary data.</text>
</comment>